<dbReference type="PANTHER" id="PTHR31306">
    <property type="entry name" value="ALPHA-1,6-MANNOSYLTRANSFERASE MNN11-RELATED"/>
    <property type="match status" value="1"/>
</dbReference>
<evidence type="ECO:0008006" key="6">
    <source>
        <dbReference type="Google" id="ProtNLM"/>
    </source>
</evidence>
<evidence type="ECO:0000313" key="5">
    <source>
        <dbReference type="Proteomes" id="UP001642484"/>
    </source>
</evidence>
<comment type="caution">
    <text evidence="4">The sequence shown here is derived from an EMBL/GenBank/DDBJ whole genome shotgun (WGS) entry which is preliminary data.</text>
</comment>
<comment type="similarity">
    <text evidence="1">Belongs to the glycosyltransferase 34 family.</text>
</comment>
<evidence type="ECO:0000256" key="2">
    <source>
        <dbReference type="ARBA" id="ARBA00022676"/>
    </source>
</evidence>
<keyword evidence="3" id="KW-0808">Transferase</keyword>
<evidence type="ECO:0000256" key="3">
    <source>
        <dbReference type="ARBA" id="ARBA00022679"/>
    </source>
</evidence>
<organism evidence="4 5">
    <name type="scientific">Durusdinium trenchii</name>
    <dbReference type="NCBI Taxonomy" id="1381693"/>
    <lineage>
        <taxon>Eukaryota</taxon>
        <taxon>Sar</taxon>
        <taxon>Alveolata</taxon>
        <taxon>Dinophyceae</taxon>
        <taxon>Suessiales</taxon>
        <taxon>Symbiodiniaceae</taxon>
        <taxon>Durusdinium</taxon>
    </lineage>
</organism>
<evidence type="ECO:0000256" key="1">
    <source>
        <dbReference type="ARBA" id="ARBA00005664"/>
    </source>
</evidence>
<keyword evidence="2" id="KW-0328">Glycosyltransferase</keyword>
<dbReference type="PANTHER" id="PTHR31306:SF4">
    <property type="entry name" value="ALPHA-1,2-GALACTOSYLTRANSFERASE"/>
    <property type="match status" value="1"/>
</dbReference>
<dbReference type="InterPro" id="IPR029044">
    <property type="entry name" value="Nucleotide-diphossugar_trans"/>
</dbReference>
<dbReference type="Gene3D" id="3.90.550.10">
    <property type="entry name" value="Spore Coat Polysaccharide Biosynthesis Protein SpsA, Chain A"/>
    <property type="match status" value="1"/>
</dbReference>
<accession>A0ABP0PD60</accession>
<name>A0ABP0PD60_9DINO</name>
<sequence length="309" mass="36521">MRLALFSPLSCVWCQEPPPRIHLVTFTSDPNYQRAFEASLTAKEEFAAHWGYSWEVFNDNTIDCDQFRPFRWRGDFRYCKLQALKTIWSRVRKLQKSETQLPPRRDYIFWHDVDTHMMKPEIPLTHFLERANYTPMVFTENALSLNNGVFFLQVDQGPAKRFFSAWRKGCRQREWPWADNGCMYEVLLQLLGGEQYRGSCRRFSQESFNESQPEPLTGEDLMNCFNSEMSSLGLGCCDRKLQDFAFLTGEDSFNHHPCEELLKKPKLQEFDRTLIRSHCFKEGMFMVHSKNLTYAQESLRRVRALKSEL</sequence>
<dbReference type="Proteomes" id="UP001642484">
    <property type="component" value="Unassembled WGS sequence"/>
</dbReference>
<dbReference type="EMBL" id="CAXAMN010022784">
    <property type="protein sequence ID" value="CAK9072635.1"/>
    <property type="molecule type" value="Genomic_DNA"/>
</dbReference>
<dbReference type="InterPro" id="IPR008630">
    <property type="entry name" value="Glyco_trans_34"/>
</dbReference>
<protein>
    <recommendedName>
        <fullName evidence="6">Nucleotide-diphospho-sugar transferase domain-containing protein</fullName>
    </recommendedName>
</protein>
<evidence type="ECO:0000313" key="4">
    <source>
        <dbReference type="EMBL" id="CAK9072635.1"/>
    </source>
</evidence>
<gene>
    <name evidence="4" type="ORF">CCMP2556_LOCUS35747</name>
</gene>
<proteinExistence type="inferred from homology"/>
<keyword evidence="5" id="KW-1185">Reference proteome</keyword>
<reference evidence="4 5" key="1">
    <citation type="submission" date="2024-02" db="EMBL/GenBank/DDBJ databases">
        <authorList>
            <person name="Chen Y."/>
            <person name="Shah S."/>
            <person name="Dougan E. K."/>
            <person name="Thang M."/>
            <person name="Chan C."/>
        </authorList>
    </citation>
    <scope>NUCLEOTIDE SEQUENCE [LARGE SCALE GENOMIC DNA]</scope>
</reference>